<evidence type="ECO:0000256" key="1">
    <source>
        <dbReference type="SAM" id="MobiDB-lite"/>
    </source>
</evidence>
<protein>
    <submittedName>
        <fullName evidence="2">Uncharacterized protein</fullName>
    </submittedName>
</protein>
<accession>A0AAV1V3M3</accession>
<dbReference type="Proteomes" id="UP001162060">
    <property type="component" value="Unassembled WGS sequence"/>
</dbReference>
<dbReference type="EMBL" id="CAKLBY020000258">
    <property type="protein sequence ID" value="CAK7940395.1"/>
    <property type="molecule type" value="Genomic_DNA"/>
</dbReference>
<feature type="region of interest" description="Disordered" evidence="1">
    <location>
        <begin position="92"/>
        <end position="122"/>
    </location>
</feature>
<dbReference type="AlphaFoldDB" id="A0AAV1V3M3"/>
<sequence>MKMISLHVKPDAVHRRDKAALPLQSPQIVSYIQEVTLRKYQNQEEAISAGSADELEPTLSVTEMVLEVCTDEGAECMEEGAERIEEGAKLMNEGPADDAMTTASDEGKILRRPDRTTDEEDENVVRNWKKTLEQAHTRLP</sequence>
<gene>
    <name evidence="2" type="ORF">PM001_LOCUS25545</name>
</gene>
<feature type="compositionally biased region" description="Basic and acidic residues" evidence="1">
    <location>
        <begin position="105"/>
        <end position="116"/>
    </location>
</feature>
<evidence type="ECO:0000313" key="3">
    <source>
        <dbReference type="Proteomes" id="UP001162060"/>
    </source>
</evidence>
<proteinExistence type="predicted"/>
<organism evidence="2 3">
    <name type="scientific">Peronospora matthiolae</name>
    <dbReference type="NCBI Taxonomy" id="2874970"/>
    <lineage>
        <taxon>Eukaryota</taxon>
        <taxon>Sar</taxon>
        <taxon>Stramenopiles</taxon>
        <taxon>Oomycota</taxon>
        <taxon>Peronosporomycetes</taxon>
        <taxon>Peronosporales</taxon>
        <taxon>Peronosporaceae</taxon>
        <taxon>Peronospora</taxon>
    </lineage>
</organism>
<reference evidence="2" key="1">
    <citation type="submission" date="2024-01" db="EMBL/GenBank/DDBJ databases">
        <authorList>
            <person name="Webb A."/>
        </authorList>
    </citation>
    <scope>NUCLEOTIDE SEQUENCE</scope>
    <source>
        <strain evidence="2">Pm1</strain>
    </source>
</reference>
<evidence type="ECO:0000313" key="2">
    <source>
        <dbReference type="EMBL" id="CAK7940395.1"/>
    </source>
</evidence>
<comment type="caution">
    <text evidence="2">The sequence shown here is derived from an EMBL/GenBank/DDBJ whole genome shotgun (WGS) entry which is preliminary data.</text>
</comment>
<name>A0AAV1V3M3_9STRA</name>